<feature type="domain" description="PAC" evidence="3">
    <location>
        <begin position="83"/>
        <end position="138"/>
    </location>
</feature>
<geneLocation type="plasmid" evidence="5 6">
    <name>unnamed</name>
</geneLocation>
<dbReference type="InterPro" id="IPR013767">
    <property type="entry name" value="PAS_fold"/>
</dbReference>
<dbReference type="InterPro" id="IPR000160">
    <property type="entry name" value="GGDEF_dom"/>
</dbReference>
<dbReference type="InterPro" id="IPR043128">
    <property type="entry name" value="Rev_trsase/Diguanyl_cyclase"/>
</dbReference>
<dbReference type="Pfam" id="PF00990">
    <property type="entry name" value="GGDEF"/>
    <property type="match status" value="1"/>
</dbReference>
<dbReference type="InterPro" id="IPR001610">
    <property type="entry name" value="PAC"/>
</dbReference>
<dbReference type="AlphaFoldDB" id="A0AA47KN53"/>
<dbReference type="SMART" id="SM00065">
    <property type="entry name" value="GAF"/>
    <property type="match status" value="1"/>
</dbReference>
<evidence type="ECO:0000313" key="6">
    <source>
        <dbReference type="Proteomes" id="UP001164748"/>
    </source>
</evidence>
<dbReference type="GO" id="GO:0005886">
    <property type="term" value="C:plasma membrane"/>
    <property type="evidence" value="ECO:0007669"/>
    <property type="project" value="TreeGrafter"/>
</dbReference>
<organism evidence="5 6">
    <name type="scientific">Salinivibrio kushneri</name>
    <dbReference type="NCBI Taxonomy" id="1908198"/>
    <lineage>
        <taxon>Bacteria</taxon>
        <taxon>Pseudomonadati</taxon>
        <taxon>Pseudomonadota</taxon>
        <taxon>Gammaproteobacteria</taxon>
        <taxon>Vibrionales</taxon>
        <taxon>Vibrionaceae</taxon>
        <taxon>Salinivibrio</taxon>
    </lineage>
</organism>
<dbReference type="GO" id="GO:1902201">
    <property type="term" value="P:negative regulation of bacterial-type flagellum-dependent cell motility"/>
    <property type="evidence" value="ECO:0007669"/>
    <property type="project" value="TreeGrafter"/>
</dbReference>
<evidence type="ECO:0000259" key="4">
    <source>
        <dbReference type="PROSITE" id="PS50887"/>
    </source>
</evidence>
<dbReference type="RefSeq" id="WP_269580083.1">
    <property type="nucleotide sequence ID" value="NZ_CP114589.1"/>
</dbReference>
<dbReference type="FunFam" id="3.30.70.270:FF:000001">
    <property type="entry name" value="Diguanylate cyclase domain protein"/>
    <property type="match status" value="1"/>
</dbReference>
<feature type="domain" description="GGDEF" evidence="4">
    <location>
        <begin position="334"/>
        <end position="464"/>
    </location>
</feature>
<dbReference type="CDD" id="cd00130">
    <property type="entry name" value="PAS"/>
    <property type="match status" value="1"/>
</dbReference>
<dbReference type="Pfam" id="PF00989">
    <property type="entry name" value="PAS"/>
    <property type="match status" value="1"/>
</dbReference>
<accession>A0AA47KN53</accession>
<dbReference type="PANTHER" id="PTHR45138:SF24">
    <property type="entry name" value="DIGUANYLATE CYCLASE DGCC-RELATED"/>
    <property type="match status" value="1"/>
</dbReference>
<dbReference type="InterPro" id="IPR003018">
    <property type="entry name" value="GAF"/>
</dbReference>
<dbReference type="SMART" id="SM00267">
    <property type="entry name" value="GGDEF"/>
    <property type="match status" value="1"/>
</dbReference>
<reference evidence="5" key="1">
    <citation type="submission" date="2022-09" db="EMBL/GenBank/DDBJ databases">
        <authorList>
            <person name="Li Z.-J."/>
        </authorList>
    </citation>
    <scope>NUCLEOTIDE SEQUENCE</scope>
    <source>
        <strain evidence="5">TGB11</strain>
        <plasmid evidence="5">unnamed</plasmid>
    </source>
</reference>
<comment type="cofactor">
    <cofactor evidence="1">
        <name>Mg(2+)</name>
        <dbReference type="ChEBI" id="CHEBI:18420"/>
    </cofactor>
</comment>
<proteinExistence type="predicted"/>
<keyword evidence="5" id="KW-0548">Nucleotidyltransferase</keyword>
<sequence length="464" mass="52610">MNQPIDQSKHIVTLLPSLFRHLDTAVVIADTNRCIQLLNPVAEALFGCSLADVKGASTRILYAEHEDFTATGKDRFNPHSVHAYYDAYVVRYKTADGHVFLGETHGGPVCDEQQVVTMYVAFIQDISTRVEVESALNQLHSITSARNLDFCRRVERILSLGCKHFNLPIGILSQIHGQRYTVQYAQHPDDALQPGQVFDLNETYCCHVYEANEAQGFHHVSQSDIKAHPCYEHFGLEAYIGAPIFIDGERYGTLNFSSPEPTRPFISQDYELVRLFAEWVGHELARLRDWEALEQAQQLLEIQANTDSLTQLYNRHYLSNALAQELARCERYNNPLTLAIVDFDNFKLLNDTYGHRAGDIALQRFGNIVREESRTNDIYGRWGGEEFLCLLPETDLSGAEVVLKRLVERVHSEEIHVDGQTIRCTISIGYTGFSAADTQDSIIQRADTALYLAKENGRNRIEKQ</sequence>
<name>A0AA47KN53_9GAMM</name>
<dbReference type="InterPro" id="IPR050469">
    <property type="entry name" value="Diguanylate_Cyclase"/>
</dbReference>
<dbReference type="PANTHER" id="PTHR45138">
    <property type="entry name" value="REGULATORY COMPONENTS OF SENSORY TRANSDUCTION SYSTEM"/>
    <property type="match status" value="1"/>
</dbReference>
<dbReference type="GO" id="GO:0043709">
    <property type="term" value="P:cell adhesion involved in single-species biofilm formation"/>
    <property type="evidence" value="ECO:0007669"/>
    <property type="project" value="TreeGrafter"/>
</dbReference>
<dbReference type="InterPro" id="IPR000014">
    <property type="entry name" value="PAS"/>
</dbReference>
<dbReference type="SUPFAM" id="SSF55073">
    <property type="entry name" value="Nucleotide cyclase"/>
    <property type="match status" value="1"/>
</dbReference>
<dbReference type="CDD" id="cd01949">
    <property type="entry name" value="GGDEF"/>
    <property type="match status" value="1"/>
</dbReference>
<evidence type="ECO:0000313" key="5">
    <source>
        <dbReference type="EMBL" id="WBA10030.1"/>
    </source>
</evidence>
<dbReference type="NCBIfam" id="TIGR00254">
    <property type="entry name" value="GGDEF"/>
    <property type="match status" value="1"/>
</dbReference>
<dbReference type="SUPFAM" id="SSF55785">
    <property type="entry name" value="PYP-like sensor domain (PAS domain)"/>
    <property type="match status" value="1"/>
</dbReference>
<dbReference type="SMART" id="SM00086">
    <property type="entry name" value="PAC"/>
    <property type="match status" value="1"/>
</dbReference>
<evidence type="ECO:0000256" key="1">
    <source>
        <dbReference type="ARBA" id="ARBA00001946"/>
    </source>
</evidence>
<dbReference type="GO" id="GO:0006355">
    <property type="term" value="P:regulation of DNA-templated transcription"/>
    <property type="evidence" value="ECO:0007669"/>
    <property type="project" value="InterPro"/>
</dbReference>
<keyword evidence="5" id="KW-0614">Plasmid</keyword>
<dbReference type="GO" id="GO:0052621">
    <property type="term" value="F:diguanylate cyclase activity"/>
    <property type="evidence" value="ECO:0007669"/>
    <property type="project" value="UniProtKB-EC"/>
</dbReference>
<dbReference type="Pfam" id="PF01590">
    <property type="entry name" value="GAF"/>
    <property type="match status" value="1"/>
</dbReference>
<dbReference type="Gene3D" id="3.30.70.270">
    <property type="match status" value="1"/>
</dbReference>
<dbReference type="NCBIfam" id="TIGR00229">
    <property type="entry name" value="sensory_box"/>
    <property type="match status" value="1"/>
</dbReference>
<dbReference type="InterPro" id="IPR029787">
    <property type="entry name" value="Nucleotide_cyclase"/>
</dbReference>
<dbReference type="PROSITE" id="PS50113">
    <property type="entry name" value="PAC"/>
    <property type="match status" value="1"/>
</dbReference>
<protein>
    <recommendedName>
        <fullName evidence="2">diguanylate cyclase</fullName>
        <ecNumber evidence="2">2.7.7.65</ecNumber>
    </recommendedName>
</protein>
<dbReference type="InterPro" id="IPR035965">
    <property type="entry name" value="PAS-like_dom_sf"/>
</dbReference>
<dbReference type="EC" id="2.7.7.65" evidence="2"/>
<evidence type="ECO:0000256" key="2">
    <source>
        <dbReference type="ARBA" id="ARBA00012528"/>
    </source>
</evidence>
<dbReference type="Gene3D" id="3.30.450.40">
    <property type="match status" value="1"/>
</dbReference>
<dbReference type="Proteomes" id="UP001164748">
    <property type="component" value="Plasmid unnamed"/>
</dbReference>
<dbReference type="PROSITE" id="PS50887">
    <property type="entry name" value="GGDEF"/>
    <property type="match status" value="1"/>
</dbReference>
<dbReference type="InterPro" id="IPR000700">
    <property type="entry name" value="PAS-assoc_C"/>
</dbReference>
<dbReference type="EMBL" id="CP114589">
    <property type="protein sequence ID" value="WBA10030.1"/>
    <property type="molecule type" value="Genomic_DNA"/>
</dbReference>
<evidence type="ECO:0000259" key="3">
    <source>
        <dbReference type="PROSITE" id="PS50113"/>
    </source>
</evidence>
<dbReference type="Gene3D" id="3.30.450.20">
    <property type="entry name" value="PAS domain"/>
    <property type="match status" value="1"/>
</dbReference>
<dbReference type="SUPFAM" id="SSF55781">
    <property type="entry name" value="GAF domain-like"/>
    <property type="match status" value="1"/>
</dbReference>
<keyword evidence="5" id="KW-0808">Transferase</keyword>
<dbReference type="InterPro" id="IPR029016">
    <property type="entry name" value="GAF-like_dom_sf"/>
</dbReference>
<gene>
    <name evidence="5" type="ORF">N8M53_14550</name>
</gene>